<evidence type="ECO:0000256" key="4">
    <source>
        <dbReference type="ARBA" id="ARBA00023002"/>
    </source>
</evidence>
<organism evidence="7 8">
    <name type="scientific">Amycolatopsis carbonis</name>
    <dbReference type="NCBI Taxonomy" id="715471"/>
    <lineage>
        <taxon>Bacteria</taxon>
        <taxon>Bacillati</taxon>
        <taxon>Actinomycetota</taxon>
        <taxon>Actinomycetes</taxon>
        <taxon>Pseudonocardiales</taxon>
        <taxon>Pseudonocardiaceae</taxon>
        <taxon>Amycolatopsis</taxon>
    </lineage>
</organism>
<keyword evidence="3 5" id="KW-0862">Zinc</keyword>
<keyword evidence="2 5" id="KW-0479">Metal-binding</keyword>
<name>A0A9Y2IC68_9PSEU</name>
<dbReference type="PANTHER" id="PTHR43401">
    <property type="entry name" value="L-THREONINE 3-DEHYDROGENASE"/>
    <property type="match status" value="1"/>
</dbReference>
<comment type="cofactor">
    <cofactor evidence="1 5">
        <name>Zn(2+)</name>
        <dbReference type="ChEBI" id="CHEBI:29105"/>
    </cofactor>
</comment>
<dbReference type="InterPro" id="IPR036291">
    <property type="entry name" value="NAD(P)-bd_dom_sf"/>
</dbReference>
<dbReference type="Proteomes" id="UP001236014">
    <property type="component" value="Chromosome"/>
</dbReference>
<dbReference type="InterPro" id="IPR013149">
    <property type="entry name" value="ADH-like_C"/>
</dbReference>
<dbReference type="RefSeq" id="WP_285967799.1">
    <property type="nucleotide sequence ID" value="NZ_CP127294.1"/>
</dbReference>
<evidence type="ECO:0000256" key="2">
    <source>
        <dbReference type="ARBA" id="ARBA00022723"/>
    </source>
</evidence>
<proteinExistence type="inferred from homology"/>
<dbReference type="Gene3D" id="3.90.180.10">
    <property type="entry name" value="Medium-chain alcohol dehydrogenases, catalytic domain"/>
    <property type="match status" value="1"/>
</dbReference>
<comment type="similarity">
    <text evidence="5">Belongs to the zinc-containing alcohol dehydrogenase family.</text>
</comment>
<sequence length="356" mass="37586">MTDSLPDTMPAVIFRGEGVLALEQHAVPVITEPDDIIIKVGAVGICGSDLHALHTPPTHPGLPGVIFGHEFCGEIVAAGPQARGLSVGDRVAVDQNPPCGRCGPCRDGHGNFCEPLFDNPHLDIPWPNTPGFFWDGGMATYVKVPSYYAYRVTADVPYEHLVLAEPLGCVLNGINKAGVVVGDRAVVLGGGPMGLLAVIALKHFGVEQVILVEPAVKRAEVAKQAGADLVLDPASVDVREEVLAATGGRGATLVFEAVGSQLDTAVDVAADQARIVVIGINNSYRANLSAMTVTIKELRILGAFLMRYTMRESLDLIQSGKLPLERVVSHVLPLSDIHKGISLAQAGEGLKIVFKP</sequence>
<dbReference type="KEGG" id="acab:QRX50_37480"/>
<protein>
    <submittedName>
        <fullName evidence="7">Alcohol dehydrogenase catalytic domain-containing protein</fullName>
    </submittedName>
</protein>
<dbReference type="InterPro" id="IPR002328">
    <property type="entry name" value="ADH_Zn_CS"/>
</dbReference>
<dbReference type="InterPro" id="IPR050129">
    <property type="entry name" value="Zn_alcohol_dh"/>
</dbReference>
<dbReference type="Pfam" id="PF00107">
    <property type="entry name" value="ADH_zinc_N"/>
    <property type="match status" value="1"/>
</dbReference>
<accession>A0A9Y2IC68</accession>
<dbReference type="SUPFAM" id="SSF51735">
    <property type="entry name" value="NAD(P)-binding Rossmann-fold domains"/>
    <property type="match status" value="1"/>
</dbReference>
<dbReference type="SUPFAM" id="SSF50129">
    <property type="entry name" value="GroES-like"/>
    <property type="match status" value="1"/>
</dbReference>
<evidence type="ECO:0000313" key="8">
    <source>
        <dbReference type="Proteomes" id="UP001236014"/>
    </source>
</evidence>
<dbReference type="AlphaFoldDB" id="A0A9Y2IC68"/>
<dbReference type="InterPro" id="IPR020843">
    <property type="entry name" value="ER"/>
</dbReference>
<dbReference type="Pfam" id="PF08240">
    <property type="entry name" value="ADH_N"/>
    <property type="match status" value="1"/>
</dbReference>
<dbReference type="PANTHER" id="PTHR43401:SF2">
    <property type="entry name" value="L-THREONINE 3-DEHYDROGENASE"/>
    <property type="match status" value="1"/>
</dbReference>
<dbReference type="InterPro" id="IPR013154">
    <property type="entry name" value="ADH-like_N"/>
</dbReference>
<feature type="domain" description="Enoyl reductase (ER)" evidence="6">
    <location>
        <begin position="18"/>
        <end position="354"/>
    </location>
</feature>
<evidence type="ECO:0000256" key="5">
    <source>
        <dbReference type="RuleBase" id="RU361277"/>
    </source>
</evidence>
<keyword evidence="8" id="KW-1185">Reference proteome</keyword>
<dbReference type="EMBL" id="CP127294">
    <property type="protein sequence ID" value="WIX77057.1"/>
    <property type="molecule type" value="Genomic_DNA"/>
</dbReference>
<reference evidence="7 8" key="1">
    <citation type="submission" date="2023-06" db="EMBL/GenBank/DDBJ databases">
        <authorList>
            <person name="Oyuntsetseg B."/>
            <person name="Kim S.B."/>
        </authorList>
    </citation>
    <scope>NUCLEOTIDE SEQUENCE [LARGE SCALE GENOMIC DNA]</scope>
    <source>
        <strain evidence="7 8">2-15</strain>
    </source>
</reference>
<keyword evidence="4" id="KW-0560">Oxidoreductase</keyword>
<evidence type="ECO:0000259" key="6">
    <source>
        <dbReference type="SMART" id="SM00829"/>
    </source>
</evidence>
<gene>
    <name evidence="7" type="ORF">QRX50_37480</name>
</gene>
<evidence type="ECO:0000256" key="3">
    <source>
        <dbReference type="ARBA" id="ARBA00022833"/>
    </source>
</evidence>
<evidence type="ECO:0000313" key="7">
    <source>
        <dbReference type="EMBL" id="WIX77057.1"/>
    </source>
</evidence>
<dbReference type="InterPro" id="IPR011032">
    <property type="entry name" value="GroES-like_sf"/>
</dbReference>
<evidence type="ECO:0000256" key="1">
    <source>
        <dbReference type="ARBA" id="ARBA00001947"/>
    </source>
</evidence>
<dbReference type="PROSITE" id="PS00059">
    <property type="entry name" value="ADH_ZINC"/>
    <property type="match status" value="1"/>
</dbReference>
<dbReference type="SMART" id="SM00829">
    <property type="entry name" value="PKS_ER"/>
    <property type="match status" value="1"/>
</dbReference>
<dbReference type="Gene3D" id="3.40.50.720">
    <property type="entry name" value="NAD(P)-binding Rossmann-like Domain"/>
    <property type="match status" value="1"/>
</dbReference>
<dbReference type="GO" id="GO:0016491">
    <property type="term" value="F:oxidoreductase activity"/>
    <property type="evidence" value="ECO:0007669"/>
    <property type="project" value="UniProtKB-KW"/>
</dbReference>
<dbReference type="GO" id="GO:0008270">
    <property type="term" value="F:zinc ion binding"/>
    <property type="evidence" value="ECO:0007669"/>
    <property type="project" value="InterPro"/>
</dbReference>